<reference evidence="2" key="1">
    <citation type="journal article" date="2013" name="J. Plant Res.">
        <title>Effect of fungi and light on seed germination of three Opuntia species from semiarid lands of central Mexico.</title>
        <authorList>
            <person name="Delgado-Sanchez P."/>
            <person name="Jimenez-Bremont J.F."/>
            <person name="Guerrero-Gonzalez Mde L."/>
            <person name="Flores J."/>
        </authorList>
    </citation>
    <scope>NUCLEOTIDE SEQUENCE</scope>
    <source>
        <tissue evidence="2">Cladode</tissue>
    </source>
</reference>
<proteinExistence type="predicted"/>
<dbReference type="EMBL" id="GISG01006110">
    <property type="protein sequence ID" value="MBA4615095.1"/>
    <property type="molecule type" value="Transcribed_RNA"/>
</dbReference>
<evidence type="ECO:0000313" key="2">
    <source>
        <dbReference type="EMBL" id="MBA4615095.1"/>
    </source>
</evidence>
<sequence length="140" mass="15850">MTNVFLGLTLLKHQPETATREGISLTLHSPTWAASINSTYITSAERERRERRERDLKQKQNQKKGGKEKIQEDKGGDKSIYYTNPSYINFNSVILPLKGLCLRILLKCCTSSPAKSVPIRIQTQQKAFCPRVMSHAKNSS</sequence>
<dbReference type="AlphaFoldDB" id="A0A7C8YCW4"/>
<accession>A0A7C8YCW4</accession>
<feature type="compositionally biased region" description="Basic and acidic residues" evidence="1">
    <location>
        <begin position="65"/>
        <end position="77"/>
    </location>
</feature>
<protein>
    <submittedName>
        <fullName evidence="2">Uncharacterized protein</fullName>
    </submittedName>
</protein>
<name>A0A7C8YCW4_OPUST</name>
<organism evidence="2">
    <name type="scientific">Opuntia streptacantha</name>
    <name type="common">Prickly pear cactus</name>
    <name type="synonym">Opuntia cardona</name>
    <dbReference type="NCBI Taxonomy" id="393608"/>
    <lineage>
        <taxon>Eukaryota</taxon>
        <taxon>Viridiplantae</taxon>
        <taxon>Streptophyta</taxon>
        <taxon>Embryophyta</taxon>
        <taxon>Tracheophyta</taxon>
        <taxon>Spermatophyta</taxon>
        <taxon>Magnoliopsida</taxon>
        <taxon>eudicotyledons</taxon>
        <taxon>Gunneridae</taxon>
        <taxon>Pentapetalae</taxon>
        <taxon>Caryophyllales</taxon>
        <taxon>Cactineae</taxon>
        <taxon>Cactaceae</taxon>
        <taxon>Opuntioideae</taxon>
        <taxon>Opuntia</taxon>
    </lineage>
</organism>
<feature type="compositionally biased region" description="Basic and acidic residues" evidence="1">
    <location>
        <begin position="44"/>
        <end position="58"/>
    </location>
</feature>
<feature type="region of interest" description="Disordered" evidence="1">
    <location>
        <begin position="43"/>
        <end position="78"/>
    </location>
</feature>
<evidence type="ECO:0000256" key="1">
    <source>
        <dbReference type="SAM" id="MobiDB-lite"/>
    </source>
</evidence>
<reference evidence="2" key="2">
    <citation type="submission" date="2020-07" db="EMBL/GenBank/DDBJ databases">
        <authorList>
            <person name="Vera ALvarez R."/>
            <person name="Arias-Moreno D.M."/>
            <person name="Jimenez-Jacinto V."/>
            <person name="Jimenez-Bremont J.F."/>
            <person name="Swaminathan K."/>
            <person name="Moose S.P."/>
            <person name="Guerrero-Gonzalez M.L."/>
            <person name="Marino-Ramirez L."/>
            <person name="Landsman D."/>
            <person name="Rodriguez-Kessler M."/>
            <person name="Delgado-Sanchez P."/>
        </authorList>
    </citation>
    <scope>NUCLEOTIDE SEQUENCE</scope>
    <source>
        <tissue evidence="2">Cladode</tissue>
    </source>
</reference>